<dbReference type="EMBL" id="CP002588">
    <property type="protein sequence ID" value="AEA46759.1"/>
    <property type="molecule type" value="Genomic_DNA"/>
</dbReference>
<protein>
    <submittedName>
        <fullName evidence="2">Uncharacterized protein</fullName>
    </submittedName>
</protein>
<name>F2KRJ4_ARCVS</name>
<dbReference type="OrthoDB" id="147756at2157"/>
<reference evidence="2 3" key="1">
    <citation type="submission" date="2011-03" db="EMBL/GenBank/DDBJ databases">
        <title>The complete genome of Archaeoglobus veneficus SNP6.</title>
        <authorList>
            <consortium name="US DOE Joint Genome Institute (JGI-PGF)"/>
            <person name="Lucas S."/>
            <person name="Copeland A."/>
            <person name="Lapidus A."/>
            <person name="Bruce D."/>
            <person name="Goodwin L."/>
            <person name="Pitluck S."/>
            <person name="Kyrpides N."/>
            <person name="Mavromatis K."/>
            <person name="Pagani I."/>
            <person name="Ivanova N."/>
            <person name="Mikhailova N."/>
            <person name="Lu M."/>
            <person name="Detter J.C."/>
            <person name="Tapia R."/>
            <person name="Han C."/>
            <person name="Land M."/>
            <person name="Hauser L."/>
            <person name="Markowitz V."/>
            <person name="Cheng J.-F."/>
            <person name="Hugenholtz P."/>
            <person name="Woyke T."/>
            <person name="Wu D."/>
            <person name="Spring S."/>
            <person name="Brambilla E."/>
            <person name="Klenk H.-P."/>
            <person name="Eisen J.A."/>
        </authorList>
    </citation>
    <scope>NUCLEOTIDE SEQUENCE [LARGE SCALE GENOMIC DNA]</scope>
    <source>
        <strain>SNP6</strain>
    </source>
</reference>
<feature type="region of interest" description="Disordered" evidence="1">
    <location>
        <begin position="27"/>
        <end position="64"/>
    </location>
</feature>
<keyword evidence="3" id="KW-1185">Reference proteome</keyword>
<organism evidence="2 3">
    <name type="scientific">Archaeoglobus veneficus (strain DSM 11195 / SNP6)</name>
    <dbReference type="NCBI Taxonomy" id="693661"/>
    <lineage>
        <taxon>Archaea</taxon>
        <taxon>Methanobacteriati</taxon>
        <taxon>Methanobacteriota</taxon>
        <taxon>Archaeoglobi</taxon>
        <taxon>Archaeoglobales</taxon>
        <taxon>Archaeoglobaceae</taxon>
        <taxon>Archaeoglobus</taxon>
    </lineage>
</organism>
<dbReference type="HOGENOM" id="CLU_1393534_0_0_2"/>
<dbReference type="GeneID" id="77174590"/>
<accession>F2KRJ4</accession>
<dbReference type="STRING" id="693661.Arcve_0741"/>
<dbReference type="KEGG" id="ave:Arcve_0741"/>
<dbReference type="AlphaFoldDB" id="F2KRJ4"/>
<feature type="compositionally biased region" description="Pro residues" evidence="1">
    <location>
        <begin position="50"/>
        <end position="62"/>
    </location>
</feature>
<dbReference type="eggNOG" id="arCOG09418">
    <property type="taxonomic scope" value="Archaea"/>
</dbReference>
<feature type="compositionally biased region" description="Low complexity" evidence="1">
    <location>
        <begin position="27"/>
        <end position="49"/>
    </location>
</feature>
<proteinExistence type="predicted"/>
<dbReference type="Proteomes" id="UP000008136">
    <property type="component" value="Chromosome"/>
</dbReference>
<dbReference type="Gene3D" id="3.90.10.10">
    <property type="entry name" value="Cytochrome C3"/>
    <property type="match status" value="1"/>
</dbReference>
<evidence type="ECO:0000256" key="1">
    <source>
        <dbReference type="SAM" id="MobiDB-lite"/>
    </source>
</evidence>
<evidence type="ECO:0000313" key="2">
    <source>
        <dbReference type="EMBL" id="AEA46759.1"/>
    </source>
</evidence>
<evidence type="ECO:0000313" key="3">
    <source>
        <dbReference type="Proteomes" id="UP000008136"/>
    </source>
</evidence>
<dbReference type="PROSITE" id="PS51257">
    <property type="entry name" value="PROKAR_LIPOPROTEIN"/>
    <property type="match status" value="1"/>
</dbReference>
<dbReference type="InterPro" id="IPR036280">
    <property type="entry name" value="Multihaem_cyt_sf"/>
</dbReference>
<dbReference type="SUPFAM" id="SSF48695">
    <property type="entry name" value="Multiheme cytochromes"/>
    <property type="match status" value="1"/>
</dbReference>
<sequence length="183" mass="19241">MKTKMLILLMVVLVAGLFAGCTTTEEVATPTTKVTQEETPTATPVEETPAPTPTPEKTPQPSAPAAAAATIDCSVCHKKASDYAAHKDGNGCLKCHGTDPHKIHVGEGTINLECSVCHGTSDKISIPEAPDGQPSCVLCHDSKDPVKPFKDYVNVHIPRGKPCTVCHTQPIDELHKAADAGAQ</sequence>
<dbReference type="RefSeq" id="WP_013683431.1">
    <property type="nucleotide sequence ID" value="NC_015320.1"/>
</dbReference>
<gene>
    <name evidence="2" type="ordered locus">Arcve_0741</name>
</gene>